<dbReference type="InterPro" id="IPR051532">
    <property type="entry name" value="Ester_Hydrolysis_Enzymes"/>
</dbReference>
<comment type="caution">
    <text evidence="2">The sequence shown here is derived from an EMBL/GenBank/DDBJ whole genome shotgun (WGS) entry which is preliminary data.</text>
</comment>
<keyword evidence="3" id="KW-1185">Reference proteome</keyword>
<accession>A0A317ZIK4</accession>
<reference evidence="2 3" key="1">
    <citation type="submission" date="2018-05" db="EMBL/GenBank/DDBJ databases">
        <title>Coraliomargarita sinensis sp. nov., isolated from a marine solar saltern.</title>
        <authorList>
            <person name="Zhou L.Y."/>
        </authorList>
    </citation>
    <scope>NUCLEOTIDE SEQUENCE [LARGE SCALE GENOMIC DNA]</scope>
    <source>
        <strain evidence="2 3">WN38</strain>
    </source>
</reference>
<dbReference type="EMBL" id="QHJQ01000003">
    <property type="protein sequence ID" value="PXA04792.1"/>
    <property type="molecule type" value="Genomic_DNA"/>
</dbReference>
<dbReference type="Pfam" id="PF13472">
    <property type="entry name" value="Lipase_GDSL_2"/>
    <property type="match status" value="1"/>
</dbReference>
<dbReference type="GO" id="GO:0004622">
    <property type="term" value="F:phosphatidylcholine lysophospholipase activity"/>
    <property type="evidence" value="ECO:0007669"/>
    <property type="project" value="TreeGrafter"/>
</dbReference>
<gene>
    <name evidence="2" type="ORF">DDZ13_06395</name>
</gene>
<dbReference type="InterPro" id="IPR036514">
    <property type="entry name" value="SGNH_hydro_sf"/>
</dbReference>
<dbReference type="PANTHER" id="PTHR30383:SF5">
    <property type="entry name" value="SGNH HYDROLASE-TYPE ESTERASE DOMAIN-CONTAINING PROTEIN"/>
    <property type="match status" value="1"/>
</dbReference>
<organism evidence="2 3">
    <name type="scientific">Coraliomargarita sinensis</name>
    <dbReference type="NCBI Taxonomy" id="2174842"/>
    <lineage>
        <taxon>Bacteria</taxon>
        <taxon>Pseudomonadati</taxon>
        <taxon>Verrucomicrobiota</taxon>
        <taxon>Opitutia</taxon>
        <taxon>Puniceicoccales</taxon>
        <taxon>Coraliomargaritaceae</taxon>
        <taxon>Coraliomargarita</taxon>
    </lineage>
</organism>
<name>A0A317ZIK4_9BACT</name>
<evidence type="ECO:0000259" key="1">
    <source>
        <dbReference type="Pfam" id="PF13472"/>
    </source>
</evidence>
<dbReference type="PANTHER" id="PTHR30383">
    <property type="entry name" value="THIOESTERASE 1/PROTEASE 1/LYSOPHOSPHOLIPASE L1"/>
    <property type="match status" value="1"/>
</dbReference>
<sequence>MPEKIHDDYWHGQFQRVNKAVAAAEDVQLVFFGDSITMDWTMLRGSGQAVWDARFAKYNPINMGNSGDITPVMLYRVNHGNLDFPKGGAPNVAVLLCGTNNYVVTQSDGGNVQWDLGIDTPPSEVAHGIRAVAQAFRKKLPTTRVIVLGILPVQQEVKWAKCRETNRLLASYHYPKDEVVFLDLEDRFIDGNGKLKSELFTDGTHLTPKGYEIMADAIQPEIERLIALGPI</sequence>
<dbReference type="OrthoDB" id="2513075at2"/>
<dbReference type="InterPro" id="IPR013830">
    <property type="entry name" value="SGNH_hydro"/>
</dbReference>
<evidence type="ECO:0000313" key="3">
    <source>
        <dbReference type="Proteomes" id="UP000247099"/>
    </source>
</evidence>
<protein>
    <recommendedName>
        <fullName evidence="1">SGNH hydrolase-type esterase domain-containing protein</fullName>
    </recommendedName>
</protein>
<dbReference type="InParanoid" id="A0A317ZIK4"/>
<evidence type="ECO:0000313" key="2">
    <source>
        <dbReference type="EMBL" id="PXA04792.1"/>
    </source>
</evidence>
<dbReference type="Gene3D" id="3.40.50.1110">
    <property type="entry name" value="SGNH hydrolase"/>
    <property type="match status" value="1"/>
</dbReference>
<proteinExistence type="predicted"/>
<dbReference type="SUPFAM" id="SSF52266">
    <property type="entry name" value="SGNH hydrolase"/>
    <property type="match status" value="1"/>
</dbReference>
<feature type="domain" description="SGNH hydrolase-type esterase" evidence="1">
    <location>
        <begin position="31"/>
        <end position="213"/>
    </location>
</feature>
<dbReference type="AlphaFoldDB" id="A0A317ZIK4"/>
<dbReference type="Proteomes" id="UP000247099">
    <property type="component" value="Unassembled WGS sequence"/>
</dbReference>